<dbReference type="PANTHER" id="PTHR31377:SF0">
    <property type="entry name" value="AGMATINE DEIMINASE-RELATED"/>
    <property type="match status" value="1"/>
</dbReference>
<keyword evidence="3" id="KW-1185">Reference proteome</keyword>
<accession>A0ABN6EKI7</accession>
<dbReference type="PANTHER" id="PTHR31377">
    <property type="entry name" value="AGMATINE DEIMINASE-RELATED"/>
    <property type="match status" value="1"/>
</dbReference>
<sequence>MIADKDTNIVFLAKKLKEEQPDVFYRLTTLLDKLSIDWDLLKYTKAYWARDYMPIQVNDNEFLIYRYLPKYLTKDKVYKNTITNPRITLRELERECKETDVVLDGGNITLCGDYIVMTNKIFAENDCKENDFDLLEKIQKVFDCEIIIIPWHCDNRDDENADVYGHPDGLIRWCYGKKVLISNHREAEPEEAEEIKRRLEERGFDVTEMLFNVPNPEPDWNWAYINYLRVGNKIVIPSFGIDEDKQALNYVKEANPDCEISIFRMRDIAAGGGALHCITWNIKR</sequence>
<gene>
    <name evidence="2" type="ORF">prwr041_23380</name>
</gene>
<organism evidence="2 3">
    <name type="scientific">Prevotella herbatica</name>
    <dbReference type="NCBI Taxonomy" id="2801997"/>
    <lineage>
        <taxon>Bacteria</taxon>
        <taxon>Pseudomonadati</taxon>
        <taxon>Bacteroidota</taxon>
        <taxon>Bacteroidia</taxon>
        <taxon>Bacteroidales</taxon>
        <taxon>Prevotellaceae</taxon>
        <taxon>Prevotella</taxon>
    </lineage>
</organism>
<dbReference type="SUPFAM" id="SSF55909">
    <property type="entry name" value="Pentein"/>
    <property type="match status" value="1"/>
</dbReference>
<dbReference type="EMBL" id="AP024484">
    <property type="protein sequence ID" value="BCS86445.1"/>
    <property type="molecule type" value="Genomic_DNA"/>
</dbReference>
<evidence type="ECO:0000313" key="3">
    <source>
        <dbReference type="Proteomes" id="UP001319045"/>
    </source>
</evidence>
<dbReference type="Proteomes" id="UP001319045">
    <property type="component" value="Chromosome"/>
</dbReference>
<keyword evidence="1" id="KW-0378">Hydrolase</keyword>
<reference evidence="2 3" key="1">
    <citation type="journal article" date="2022" name="Int. J. Syst. Evol. Microbiol.">
        <title>Prevotella herbatica sp. nov., a plant polysaccharide-decomposing anaerobic bacterium isolated from a methanogenic reactor.</title>
        <authorList>
            <person name="Uek A."/>
            <person name="Tonouchi A."/>
            <person name="Kaku N."/>
            <person name="Ueki K."/>
        </authorList>
    </citation>
    <scope>NUCLEOTIDE SEQUENCE [LARGE SCALE GENOMIC DNA]</scope>
    <source>
        <strain evidence="2 3">WR041</strain>
    </source>
</reference>
<dbReference type="RefSeq" id="WP_207154020.1">
    <property type="nucleotide sequence ID" value="NZ_AP024484.1"/>
</dbReference>
<evidence type="ECO:0000313" key="2">
    <source>
        <dbReference type="EMBL" id="BCS86445.1"/>
    </source>
</evidence>
<proteinExistence type="predicted"/>
<name>A0ABN6EKI7_9BACT</name>
<protein>
    <recommendedName>
        <fullName evidence="4">Agmatine deiminase</fullName>
    </recommendedName>
</protein>
<dbReference type="InterPro" id="IPR007466">
    <property type="entry name" value="Peptidyl-Arg-deiminase_porph"/>
</dbReference>
<dbReference type="Pfam" id="PF04371">
    <property type="entry name" value="PAD_porph"/>
    <property type="match status" value="1"/>
</dbReference>
<evidence type="ECO:0000256" key="1">
    <source>
        <dbReference type="ARBA" id="ARBA00022801"/>
    </source>
</evidence>
<dbReference type="Gene3D" id="3.75.10.10">
    <property type="entry name" value="L-arginine/glycine Amidinotransferase, Chain A"/>
    <property type="match status" value="1"/>
</dbReference>
<evidence type="ECO:0008006" key="4">
    <source>
        <dbReference type="Google" id="ProtNLM"/>
    </source>
</evidence>